<proteinExistence type="predicted"/>
<dbReference type="PATRIC" id="fig|740709.3.peg.1231"/>
<comment type="caution">
    <text evidence="6">The sequence shown here is derived from an EMBL/GenBank/DDBJ whole genome shotgun (WGS) entry which is preliminary data.</text>
</comment>
<dbReference type="InterPro" id="IPR002641">
    <property type="entry name" value="PNPLA_dom"/>
</dbReference>
<sequence>MKFPQHADTALVLTGGGARAAYQVGVLRGIADMVPRNYSVPFPILCGTSAGAVNATSLACYASCFHLGVKKLEWVWKNFRTDQVYQSGYWQVWRHVLTRFARILQSEQASSGPSSLLNNQPLRQLLHKVYDFKRIDNNIHGGHLRAISVTASCYDDGKSVSFYQANDDIEPWFRAKRLGQRVSLNSEYLMASAAIPLVFPSVRIQRRYYGDGSVHQLAPLSPAVHLGARRILVIGVEQPKLDKPRQRQRHPRTAEIAGHLLDTIFADTLNSDVERLKRVNDTVDFLDKHKIAHPDLRHIDTMIINPSADFNAIARRHYERLPRAVRSLLRTLGVNADSDSSLMSYLLFEAEFCRELMDMGYRDARDRSHSLRQFLQLPGAHQQRSLTR</sequence>
<protein>
    <submittedName>
        <fullName evidence="6">Patatin-like phospholipase</fullName>
    </submittedName>
</protein>
<evidence type="ECO:0000256" key="4">
    <source>
        <dbReference type="PROSITE-ProRule" id="PRU01161"/>
    </source>
</evidence>
<feature type="active site" description="Nucleophile" evidence="4">
    <location>
        <position position="49"/>
    </location>
</feature>
<dbReference type="InterPro" id="IPR050301">
    <property type="entry name" value="NTE"/>
</dbReference>
<dbReference type="EMBL" id="AMRG01000006">
    <property type="protein sequence ID" value="EKE84227.1"/>
    <property type="molecule type" value="Genomic_DNA"/>
</dbReference>
<dbReference type="Proteomes" id="UP000014115">
    <property type="component" value="Unassembled WGS sequence"/>
</dbReference>
<dbReference type="AlphaFoldDB" id="K2KC92"/>
<feature type="domain" description="PNPLA" evidence="5">
    <location>
        <begin position="11"/>
        <end position="224"/>
    </location>
</feature>
<gene>
    <name evidence="6" type="ORF">A10D4_06026</name>
</gene>
<dbReference type="SUPFAM" id="SSF52151">
    <property type="entry name" value="FabD/lysophospholipase-like"/>
    <property type="match status" value="1"/>
</dbReference>
<dbReference type="CDD" id="cd07209">
    <property type="entry name" value="Pat_hypo_Ecoli_Z1214_like"/>
    <property type="match status" value="1"/>
</dbReference>
<evidence type="ECO:0000313" key="7">
    <source>
        <dbReference type="Proteomes" id="UP000014115"/>
    </source>
</evidence>
<feature type="short sequence motif" description="GXSXG" evidence="4">
    <location>
        <begin position="47"/>
        <end position="51"/>
    </location>
</feature>
<dbReference type="PANTHER" id="PTHR14226:SF57">
    <property type="entry name" value="BLR7027 PROTEIN"/>
    <property type="match status" value="1"/>
</dbReference>
<keyword evidence="1 4" id="KW-0378">Hydrolase</keyword>
<organism evidence="6 7">
    <name type="scientific">Idiomarina xiamenensis 10-D-4</name>
    <dbReference type="NCBI Taxonomy" id="740709"/>
    <lineage>
        <taxon>Bacteria</taxon>
        <taxon>Pseudomonadati</taxon>
        <taxon>Pseudomonadota</taxon>
        <taxon>Gammaproteobacteria</taxon>
        <taxon>Alteromonadales</taxon>
        <taxon>Idiomarinaceae</taxon>
        <taxon>Idiomarina</taxon>
    </lineage>
</organism>
<evidence type="ECO:0000256" key="2">
    <source>
        <dbReference type="ARBA" id="ARBA00022963"/>
    </source>
</evidence>
<dbReference type="GO" id="GO:0016042">
    <property type="term" value="P:lipid catabolic process"/>
    <property type="evidence" value="ECO:0007669"/>
    <property type="project" value="UniProtKB-UniRule"/>
</dbReference>
<evidence type="ECO:0000256" key="3">
    <source>
        <dbReference type="ARBA" id="ARBA00023098"/>
    </source>
</evidence>
<dbReference type="STRING" id="740709.A10D4_06026"/>
<dbReference type="PROSITE" id="PS51635">
    <property type="entry name" value="PNPLA"/>
    <property type="match status" value="1"/>
</dbReference>
<dbReference type="Gene3D" id="3.40.1090.10">
    <property type="entry name" value="Cytosolic phospholipase A2 catalytic domain"/>
    <property type="match status" value="1"/>
</dbReference>
<keyword evidence="2 4" id="KW-0442">Lipid degradation</keyword>
<feature type="active site" description="Proton acceptor" evidence="4">
    <location>
        <position position="211"/>
    </location>
</feature>
<dbReference type="PANTHER" id="PTHR14226">
    <property type="entry name" value="NEUROPATHY TARGET ESTERASE/SWISS CHEESE D.MELANOGASTER"/>
    <property type="match status" value="1"/>
</dbReference>
<keyword evidence="3 4" id="KW-0443">Lipid metabolism</keyword>
<dbReference type="Pfam" id="PF01734">
    <property type="entry name" value="Patatin"/>
    <property type="match status" value="1"/>
</dbReference>
<accession>K2KC92</accession>
<dbReference type="eggNOG" id="COG1752">
    <property type="taxonomic scope" value="Bacteria"/>
</dbReference>
<evidence type="ECO:0000313" key="6">
    <source>
        <dbReference type="EMBL" id="EKE84227.1"/>
    </source>
</evidence>
<comment type="caution">
    <text evidence="4">Lacks conserved residue(s) required for the propagation of feature annotation.</text>
</comment>
<evidence type="ECO:0000256" key="1">
    <source>
        <dbReference type="ARBA" id="ARBA00022801"/>
    </source>
</evidence>
<dbReference type="OrthoDB" id="9798773at2"/>
<dbReference type="InterPro" id="IPR016035">
    <property type="entry name" value="Acyl_Trfase/lysoPLipase"/>
</dbReference>
<keyword evidence="7" id="KW-1185">Reference proteome</keyword>
<name>K2KC92_9GAMM</name>
<dbReference type="GO" id="GO:0016787">
    <property type="term" value="F:hydrolase activity"/>
    <property type="evidence" value="ECO:0007669"/>
    <property type="project" value="UniProtKB-UniRule"/>
</dbReference>
<reference evidence="6 7" key="1">
    <citation type="journal article" date="2012" name="J. Bacteriol.">
        <title>Genome Sequence of Idiomarina xiamenensis Type Strain 10-D-4.</title>
        <authorList>
            <person name="Lai Q."/>
            <person name="Wang L."/>
            <person name="Wang W."/>
            <person name="Shao Z."/>
        </authorList>
    </citation>
    <scope>NUCLEOTIDE SEQUENCE [LARGE SCALE GENOMIC DNA]</scope>
    <source>
        <strain evidence="6 7">10-D-4</strain>
    </source>
</reference>
<evidence type="ECO:0000259" key="5">
    <source>
        <dbReference type="PROSITE" id="PS51635"/>
    </source>
</evidence>
<dbReference type="RefSeq" id="WP_008488363.1">
    <property type="nucleotide sequence ID" value="NZ_AMRG01000006.1"/>
</dbReference>